<feature type="transmembrane region" description="Helical" evidence="2">
    <location>
        <begin position="20"/>
        <end position="43"/>
    </location>
</feature>
<dbReference type="EMBL" id="KB742427">
    <property type="protein sequence ID" value="EOB08717.1"/>
    <property type="molecule type" value="Genomic_DNA"/>
</dbReference>
<evidence type="ECO:0000256" key="1">
    <source>
        <dbReference type="SAM" id="MobiDB-lite"/>
    </source>
</evidence>
<evidence type="ECO:0000313" key="4">
    <source>
        <dbReference type="Proteomes" id="UP000296049"/>
    </source>
</evidence>
<dbReference type="Proteomes" id="UP000296049">
    <property type="component" value="Unassembled WGS sequence"/>
</dbReference>
<feature type="region of interest" description="Disordered" evidence="1">
    <location>
        <begin position="56"/>
        <end position="83"/>
    </location>
</feature>
<accession>R0KF64</accession>
<keyword evidence="2" id="KW-0472">Membrane</keyword>
<proteinExistence type="predicted"/>
<evidence type="ECO:0000313" key="3">
    <source>
        <dbReference type="EMBL" id="EOB08717.1"/>
    </source>
</evidence>
<keyword evidence="2" id="KW-0812">Transmembrane</keyword>
<reference evidence="4" key="1">
    <citation type="journal article" date="2013" name="Nat. Genet.">
        <title>The duck genome and transcriptome provide insight into an avian influenza virus reservoir species.</title>
        <authorList>
            <person name="Huang Y."/>
            <person name="Li Y."/>
            <person name="Burt D.W."/>
            <person name="Chen H."/>
            <person name="Zhang Y."/>
            <person name="Qian W."/>
            <person name="Kim H."/>
            <person name="Gan S."/>
            <person name="Zhao Y."/>
            <person name="Li J."/>
            <person name="Yi K."/>
            <person name="Feng H."/>
            <person name="Zhu P."/>
            <person name="Li B."/>
            <person name="Liu Q."/>
            <person name="Fairley S."/>
            <person name="Magor K.E."/>
            <person name="Du Z."/>
            <person name="Hu X."/>
            <person name="Goodman L."/>
            <person name="Tafer H."/>
            <person name="Vignal A."/>
            <person name="Lee T."/>
            <person name="Kim K.W."/>
            <person name="Sheng Z."/>
            <person name="An Y."/>
            <person name="Searle S."/>
            <person name="Herrero J."/>
            <person name="Groenen M.A."/>
            <person name="Crooijmans R.P."/>
            <person name="Faraut T."/>
            <person name="Cai Q."/>
            <person name="Webster R.G."/>
            <person name="Aldridge J.R."/>
            <person name="Warren W.C."/>
            <person name="Bartschat S."/>
            <person name="Kehr S."/>
            <person name="Marz M."/>
            <person name="Stadler P.F."/>
            <person name="Smith J."/>
            <person name="Kraus R.H."/>
            <person name="Zhao Y."/>
            <person name="Ren L."/>
            <person name="Fei J."/>
            <person name="Morisson M."/>
            <person name="Kaiser P."/>
            <person name="Griffin D.K."/>
            <person name="Rao M."/>
            <person name="Pitel F."/>
            <person name="Wang J."/>
            <person name="Li N."/>
        </authorList>
    </citation>
    <scope>NUCLEOTIDE SEQUENCE [LARGE SCALE GENOMIC DNA]</scope>
</reference>
<evidence type="ECO:0000256" key="2">
    <source>
        <dbReference type="SAM" id="Phobius"/>
    </source>
</evidence>
<keyword evidence="2" id="KW-1133">Transmembrane helix</keyword>
<sequence>MALGTTPLPIAPADHAAVSAQILASSIGLPLLVIAGVVACCCWRMKIHPQAIDRSKELRHQHQHHPAAAQGPSDTTPGSFRGIFGTDPRDPGRFLLELVQNPAPDIHLRRSLDVKTGRVLHPEWLRGEARALGAGRLHYVGICYSCGFGVKLSELEGFVTLGFVIPEPWSSTRFTSCLQILALGEALGEDQPRSHKVELKPKLGAKLRLPPSRQFTYGHRQGQRVTC</sequence>
<gene>
    <name evidence="3" type="ORF">Anapl_10464</name>
</gene>
<keyword evidence="4" id="KW-1185">Reference proteome</keyword>
<protein>
    <submittedName>
        <fullName evidence="3">Uncharacterized protein</fullName>
    </submittedName>
</protein>
<dbReference type="AlphaFoldDB" id="R0KF64"/>
<organism evidence="3 4">
    <name type="scientific">Anas platyrhynchos</name>
    <name type="common">Mallard</name>
    <name type="synonym">Anas boschas</name>
    <dbReference type="NCBI Taxonomy" id="8839"/>
    <lineage>
        <taxon>Eukaryota</taxon>
        <taxon>Metazoa</taxon>
        <taxon>Chordata</taxon>
        <taxon>Craniata</taxon>
        <taxon>Vertebrata</taxon>
        <taxon>Euteleostomi</taxon>
        <taxon>Archelosauria</taxon>
        <taxon>Archosauria</taxon>
        <taxon>Dinosauria</taxon>
        <taxon>Saurischia</taxon>
        <taxon>Theropoda</taxon>
        <taxon>Coelurosauria</taxon>
        <taxon>Aves</taxon>
        <taxon>Neognathae</taxon>
        <taxon>Galloanserae</taxon>
        <taxon>Anseriformes</taxon>
        <taxon>Anatidae</taxon>
        <taxon>Anatinae</taxon>
        <taxon>Anas</taxon>
    </lineage>
</organism>
<name>R0KF64_ANAPL</name>